<protein>
    <submittedName>
        <fullName evidence="3">AAA domain-containing protein</fullName>
    </submittedName>
</protein>
<accession>A0A1C3YRY8</accession>
<evidence type="ECO:0000313" key="3">
    <source>
        <dbReference type="EMBL" id="SCB72885.1"/>
    </source>
</evidence>
<name>A0A1C3YRY8_9GAMM</name>
<evidence type="ECO:0000313" key="4">
    <source>
        <dbReference type="Proteomes" id="UP000199670"/>
    </source>
</evidence>
<keyword evidence="1" id="KW-0547">Nucleotide-binding</keyword>
<dbReference type="OrthoDB" id="9803610at2"/>
<evidence type="ECO:0000256" key="2">
    <source>
        <dbReference type="ARBA" id="ARBA00022840"/>
    </source>
</evidence>
<reference evidence="4" key="1">
    <citation type="submission" date="2016-08" db="EMBL/GenBank/DDBJ databases">
        <authorList>
            <person name="Varghese N."/>
            <person name="Submissions Spin"/>
        </authorList>
    </citation>
    <scope>NUCLEOTIDE SEQUENCE [LARGE SCALE GENOMIC DNA]</scope>
    <source>
        <strain evidence="4">R-53248</strain>
    </source>
</reference>
<dbReference type="STRING" id="1798182.GA0061081_10186"/>
<gene>
    <name evidence="3" type="ORF">GA0061081_10186</name>
</gene>
<dbReference type="RefSeq" id="WP_091346055.1">
    <property type="nucleotide sequence ID" value="NZ_FMAQ01000001.1"/>
</dbReference>
<dbReference type="Pfam" id="PF08433">
    <property type="entry name" value="KTI12"/>
    <property type="match status" value="1"/>
</dbReference>
<keyword evidence="4" id="KW-1185">Reference proteome</keyword>
<proteinExistence type="predicted"/>
<dbReference type="SUPFAM" id="SSF52540">
    <property type="entry name" value="P-loop containing nucleoside triphosphate hydrolases"/>
    <property type="match status" value="1"/>
</dbReference>
<sequence>MQKYLILLAGCPCTGKTYLVNQLQQQFKDSFVITPDEAKILYAESIGFNCKAEKEALEHKVWQFYYGVLQLYMDAGKRVIISEYPFSDKQKRQLSEFAEQYHYQVITIRLVADFDVIWQRRYQRDRSPERHLCHIMQHYHYGDTLENRNLADDLITKDQFYQVCQMRQYDQFVLGNLIQVDVTDFTKVDYSRLLNELKQIVKL</sequence>
<keyword evidence="2" id="KW-0067">ATP-binding</keyword>
<dbReference type="InterPro" id="IPR013641">
    <property type="entry name" value="KTI12/PSTK"/>
</dbReference>
<dbReference type="Proteomes" id="UP000199670">
    <property type="component" value="Unassembled WGS sequence"/>
</dbReference>
<dbReference type="InterPro" id="IPR027417">
    <property type="entry name" value="P-loop_NTPase"/>
</dbReference>
<dbReference type="AlphaFoldDB" id="A0A1C3YRY8"/>
<dbReference type="EMBL" id="FMAQ01000001">
    <property type="protein sequence ID" value="SCB72885.1"/>
    <property type="molecule type" value="Genomic_DNA"/>
</dbReference>
<dbReference type="Gene3D" id="3.40.50.300">
    <property type="entry name" value="P-loop containing nucleotide triphosphate hydrolases"/>
    <property type="match status" value="1"/>
</dbReference>
<organism evidence="3 4">
    <name type="scientific">Gilliamella bombicola</name>
    <dbReference type="NCBI Taxonomy" id="1798182"/>
    <lineage>
        <taxon>Bacteria</taxon>
        <taxon>Pseudomonadati</taxon>
        <taxon>Pseudomonadota</taxon>
        <taxon>Gammaproteobacteria</taxon>
        <taxon>Orbales</taxon>
        <taxon>Orbaceae</taxon>
        <taxon>Gilliamella</taxon>
    </lineage>
</organism>
<evidence type="ECO:0000256" key="1">
    <source>
        <dbReference type="ARBA" id="ARBA00022741"/>
    </source>
</evidence>